<dbReference type="Pfam" id="PF00579">
    <property type="entry name" value="tRNA-synt_1b"/>
    <property type="match status" value="2"/>
</dbReference>
<dbReference type="SUPFAM" id="SSF52540">
    <property type="entry name" value="P-loop containing nucleoside triphosphate hydrolases"/>
    <property type="match status" value="2"/>
</dbReference>
<dbReference type="InterPro" id="IPR005225">
    <property type="entry name" value="Small_GTP-bd"/>
</dbReference>
<evidence type="ECO:0000256" key="6">
    <source>
        <dbReference type="ARBA" id="ARBA00019119"/>
    </source>
</evidence>
<dbReference type="GO" id="GO:0046872">
    <property type="term" value="F:metal ion binding"/>
    <property type="evidence" value="ECO:0007669"/>
    <property type="project" value="UniProtKB-KW"/>
</dbReference>
<dbReference type="STRING" id="133385.A0A2T9YQ43"/>
<dbReference type="InterPro" id="IPR013566">
    <property type="entry name" value="EF_hand_assoc_1"/>
</dbReference>
<dbReference type="PROSITE" id="PS51423">
    <property type="entry name" value="MIRO"/>
    <property type="match status" value="2"/>
</dbReference>
<dbReference type="SMART" id="SM00175">
    <property type="entry name" value="RAB"/>
    <property type="match status" value="1"/>
</dbReference>
<comment type="similarity">
    <text evidence="3">Belongs to the class-I aminoacyl-tRNA synthetase family.</text>
</comment>
<gene>
    <name evidence="26" type="ORF">BB561_002543</name>
</gene>
<comment type="subcellular location">
    <subcellularLocation>
        <location evidence="2">Mitochondrion outer membrane</location>
        <topology evidence="2">Single-pass type IV membrane protein</topology>
    </subcellularLocation>
</comment>
<dbReference type="GO" id="GO:0005525">
    <property type="term" value="F:GTP binding"/>
    <property type="evidence" value="ECO:0007669"/>
    <property type="project" value="UniProtKB-KW"/>
</dbReference>
<dbReference type="NCBIfam" id="TIGR00231">
    <property type="entry name" value="small_GTP"/>
    <property type="match status" value="1"/>
</dbReference>
<dbReference type="Proteomes" id="UP000245383">
    <property type="component" value="Unassembled WGS sequence"/>
</dbReference>
<evidence type="ECO:0000256" key="9">
    <source>
        <dbReference type="ARBA" id="ARBA00022723"/>
    </source>
</evidence>
<evidence type="ECO:0000256" key="12">
    <source>
        <dbReference type="ARBA" id="ARBA00022787"/>
    </source>
</evidence>
<dbReference type="SUPFAM" id="SSF47473">
    <property type="entry name" value="EF-hand"/>
    <property type="match status" value="1"/>
</dbReference>
<evidence type="ECO:0000256" key="24">
    <source>
        <dbReference type="SAM" id="MobiDB-lite"/>
    </source>
</evidence>
<keyword evidence="7" id="KW-0436">Ligase</keyword>
<dbReference type="PROSITE" id="PS51419">
    <property type="entry name" value="RAB"/>
    <property type="match status" value="1"/>
</dbReference>
<keyword evidence="13" id="KW-0378">Hydrolase</keyword>
<keyword evidence="12" id="KW-1000">Mitochondrion outer membrane</keyword>
<dbReference type="Pfam" id="PF21203">
    <property type="entry name" value="ECM10"/>
    <property type="match status" value="1"/>
</dbReference>
<dbReference type="PRINTS" id="PR01039">
    <property type="entry name" value="TRNASYNTHTRP"/>
</dbReference>
<keyword evidence="9" id="KW-0479">Metal-binding</keyword>
<dbReference type="Pfam" id="PF08355">
    <property type="entry name" value="EF_assoc_1"/>
    <property type="match status" value="1"/>
</dbReference>
<dbReference type="GO" id="GO:0004830">
    <property type="term" value="F:tryptophan-tRNA ligase activity"/>
    <property type="evidence" value="ECO:0007669"/>
    <property type="project" value="UniProtKB-EC"/>
</dbReference>
<dbReference type="FunFam" id="3.40.50.300:FF:000170">
    <property type="entry name" value="Mitochondrial Rho GTPase"/>
    <property type="match status" value="1"/>
</dbReference>
<dbReference type="InterPro" id="IPR001806">
    <property type="entry name" value="Small_GTPase"/>
</dbReference>
<dbReference type="FunFam" id="3.40.50.300:FF:000553">
    <property type="entry name" value="Mitochondrial Rho GTPase"/>
    <property type="match status" value="1"/>
</dbReference>
<dbReference type="InterPro" id="IPR027417">
    <property type="entry name" value="P-loop_NTPase"/>
</dbReference>
<organism evidence="26 27">
    <name type="scientific">Smittium simulii</name>
    <dbReference type="NCBI Taxonomy" id="133385"/>
    <lineage>
        <taxon>Eukaryota</taxon>
        <taxon>Fungi</taxon>
        <taxon>Fungi incertae sedis</taxon>
        <taxon>Zoopagomycota</taxon>
        <taxon>Kickxellomycotina</taxon>
        <taxon>Harpellomycetes</taxon>
        <taxon>Harpellales</taxon>
        <taxon>Legeriomycetaceae</taxon>
        <taxon>Smittium</taxon>
    </lineage>
</organism>
<dbReference type="InterPro" id="IPR018247">
    <property type="entry name" value="EF_Hand_1_Ca_BS"/>
</dbReference>
<dbReference type="InterPro" id="IPR011992">
    <property type="entry name" value="EF-hand-dom_pair"/>
</dbReference>
<dbReference type="SMART" id="SM00174">
    <property type="entry name" value="RHO"/>
    <property type="match status" value="1"/>
</dbReference>
<dbReference type="PANTHER" id="PTHR43766">
    <property type="entry name" value="TRYPTOPHAN--TRNA LIGASE, MITOCHONDRIAL"/>
    <property type="match status" value="1"/>
</dbReference>
<dbReference type="Pfam" id="PF08356">
    <property type="entry name" value="EF_assoc_2"/>
    <property type="match status" value="1"/>
</dbReference>
<evidence type="ECO:0000256" key="8">
    <source>
        <dbReference type="ARBA" id="ARBA00022692"/>
    </source>
</evidence>
<name>A0A2T9YQ43_9FUNG</name>
<keyword evidence="14" id="KW-0106">Calcium</keyword>
<keyword evidence="10" id="KW-0677">Repeat</keyword>
<evidence type="ECO:0000256" key="7">
    <source>
        <dbReference type="ARBA" id="ARBA00022598"/>
    </source>
</evidence>
<keyword evidence="21" id="KW-0030">Aminoacyl-tRNA synthetase</keyword>
<evidence type="ECO:0000256" key="1">
    <source>
        <dbReference type="ARBA" id="ARBA00003481"/>
    </source>
</evidence>
<dbReference type="FunFam" id="1.10.240.10:FF:000002">
    <property type="entry name" value="Tryptophan--tRNA ligase"/>
    <property type="match status" value="1"/>
</dbReference>
<dbReference type="InterPro" id="IPR020860">
    <property type="entry name" value="MIRO_dom"/>
</dbReference>
<dbReference type="InterPro" id="IPR002306">
    <property type="entry name" value="Trp-tRNA-ligase"/>
</dbReference>
<feature type="domain" description="Miro" evidence="25">
    <location>
        <begin position="1113"/>
        <end position="1275"/>
    </location>
</feature>
<evidence type="ECO:0000256" key="17">
    <source>
        <dbReference type="ARBA" id="ARBA00022989"/>
    </source>
</evidence>
<protein>
    <recommendedName>
        <fullName evidence="6">Mitochondrial Rho GTPase 1</fullName>
        <ecNumber evidence="5">6.1.1.2</ecNumber>
    </recommendedName>
    <alternativeName>
        <fullName evidence="23">GTPase EF-hand protein of mitochondria 1</fullName>
    </alternativeName>
    <alternativeName>
        <fullName evidence="22">Tryptophanyl-tRNA synthetase</fullName>
    </alternativeName>
</protein>
<evidence type="ECO:0000256" key="16">
    <source>
        <dbReference type="ARBA" id="ARBA00022917"/>
    </source>
</evidence>
<keyword evidence="16" id="KW-0648">Protein biosynthesis</keyword>
<evidence type="ECO:0000313" key="26">
    <source>
        <dbReference type="EMBL" id="PVU94442.1"/>
    </source>
</evidence>
<evidence type="ECO:0000256" key="22">
    <source>
        <dbReference type="ARBA" id="ARBA00030268"/>
    </source>
</evidence>
<dbReference type="GO" id="GO:0070183">
    <property type="term" value="P:mitochondrial tryptophanyl-tRNA aminoacylation"/>
    <property type="evidence" value="ECO:0007669"/>
    <property type="project" value="TreeGrafter"/>
</dbReference>
<dbReference type="GO" id="GO:0003924">
    <property type="term" value="F:GTPase activity"/>
    <property type="evidence" value="ECO:0007669"/>
    <property type="project" value="InterPro"/>
</dbReference>
<evidence type="ECO:0000256" key="11">
    <source>
        <dbReference type="ARBA" id="ARBA00022741"/>
    </source>
</evidence>
<dbReference type="Gene3D" id="3.40.50.300">
    <property type="entry name" value="P-loop containing nucleotide triphosphate hydrolases"/>
    <property type="match status" value="2"/>
</dbReference>
<dbReference type="EC" id="6.1.1.2" evidence="5"/>
<evidence type="ECO:0000256" key="21">
    <source>
        <dbReference type="ARBA" id="ARBA00023146"/>
    </source>
</evidence>
<comment type="similarity">
    <text evidence="4">Belongs to the mitochondrial Rho GTPase family.</text>
</comment>
<comment type="caution">
    <text evidence="26">The sequence shown here is derived from an EMBL/GenBank/DDBJ whole genome shotgun (WGS) entry which is preliminary data.</text>
</comment>
<dbReference type="SUPFAM" id="SSF52374">
    <property type="entry name" value="Nucleotidylyl transferase"/>
    <property type="match status" value="1"/>
</dbReference>
<keyword evidence="20" id="KW-0472">Membrane</keyword>
<comment type="function">
    <text evidence="1">Mitochondrial GTPase involved in mitochondrial trafficking. Probably involved in control of anterograde transport of mitochondria and their subcellular distribution.</text>
</comment>
<sequence length="1314" mass="148192">MASKITRVVSGIQPTGIPHIGNYLGTLQSWVNLQKDNVNKTSAIISRDSLQNAKPKSTTENHLKNFQNDFSKNSNISDKKLFYFLADLHSLTTLKPNLNIKQASFTSAAIILACGLDPQTCVFFKQSAVPSHSELMWLLSCITPMGQLNRMTSWKSKISSAAEVKPDASNVTELNSSNNIDSITGYSGLFMYPVLQAADILLYRPSHVPVGEDQSQHLELTRDLAQTFNKKTKSSFFLLPQTLLTNTKRVMSLKDPTKKMSKSDSNPKATILLTDSANEIKSKIMKAVTDSTAEIFYDPVNRPGISNLLEIYSALNNNGTSPEDACNTVFRGLNSQSLKTAVTDVLIQRLLPIQNEYHRLIRDPEYINQILDDGAEQANTFAKHFPTNGLKGDTPNQRLSREFHRPQNYGLDSKQTFSHDERSHSTSDTNIFSILHISSIRKLIFIASEQLYVYDQAASSKKDFLLRGVIKYDAVAQTAHFSPLKGSGSKNMVFEKAEKFYSELDKTIAVTDETETFTKLLSVPKHYLEADNVDEEFNLYFDSQDKIINLDYAAEPQVPPTFSTSVTFNKIHQGPSPKLQKPVFIDSKTGKPEVEENQSLISKYWYILVLATYFDMIDEIRVLLLGEDGTGKSSLITSFIKEEFLTNVQKTVPEVTIPPEVTSENITTHIVDTGIEHRDRLEAEILKANVICLIYSIVDRESFERINSIWLPLLRSKGINVPVILVGNQIDRKSEVKSEYLVDSSEVLPLMRDYKEIETCIECSAKNLTNVTELFYFAQKAVLHPVRILYDTSTRTLKHGCISALARIFWLCDKDGDGILNYAELNEFQKTCFLSSLNETELADILSVVRNSLPEGVRENGLNFEGFIQLHKLFIQQGRVETTWIVLRKFNYGDDLKIKEELLYPDIQVDNDCSVELSAEGFAFITQLFRRFDRDQDAALNNIELNKLFSVIPYDNPWIEYDFPNCTVTNNSGNVTLQGWLAMWSMVTLLDCRFTLELFGFLGYPEDTLNGITVVKKNFSQAKIKKTNFDNNSNIHQLDHSSRNINYSNDFSRSANMSSDNNRSANMLSNNSRNTNLSQNSLNLFKNKNILSRKLKSSKTNSFRMFSKNKSQRSTSLVYLVGSQGCGKSSLIKSFVRKIFDSKYTPTQTPLASVNSVEIKAEQHYLVIKEFGLYTNMALSNTSILDSCDLLCMVYDSSDPNSFQYLLDLRSHYDLNGLPTMFIATKSDLDTIAQSSTIQPDIYCKSLKLPAPIFISVKTNRIANIFEKIAALMSKPKTVIPSLLLTKKGPTALLNIFKYSAVTSIHGFYFIQTP</sequence>
<keyword evidence="8" id="KW-0812">Transmembrane</keyword>
<dbReference type="Gene3D" id="1.10.240.10">
    <property type="entry name" value="Tyrosyl-Transfer RNA Synthetase"/>
    <property type="match status" value="1"/>
</dbReference>
<dbReference type="InterPro" id="IPR001412">
    <property type="entry name" value="aa-tRNA-synth_I_CS"/>
</dbReference>
<dbReference type="GO" id="GO:0005759">
    <property type="term" value="C:mitochondrial matrix"/>
    <property type="evidence" value="ECO:0007669"/>
    <property type="project" value="TreeGrafter"/>
</dbReference>
<dbReference type="InterPro" id="IPR013567">
    <property type="entry name" value="EF_hand_assoc_2"/>
</dbReference>
<evidence type="ECO:0000256" key="2">
    <source>
        <dbReference type="ARBA" id="ARBA00004200"/>
    </source>
</evidence>
<evidence type="ECO:0000256" key="5">
    <source>
        <dbReference type="ARBA" id="ARBA00013161"/>
    </source>
</evidence>
<dbReference type="PROSITE" id="PS00178">
    <property type="entry name" value="AA_TRNA_LIGASE_I"/>
    <property type="match status" value="1"/>
</dbReference>
<keyword evidence="15" id="KW-0067">ATP-binding</keyword>
<dbReference type="OrthoDB" id="10020961at2759"/>
<evidence type="ECO:0000259" key="25">
    <source>
        <dbReference type="PROSITE" id="PS51423"/>
    </source>
</evidence>
<dbReference type="Pfam" id="PF00071">
    <property type="entry name" value="Ras"/>
    <property type="match status" value="2"/>
</dbReference>
<evidence type="ECO:0000313" key="27">
    <source>
        <dbReference type="Proteomes" id="UP000245383"/>
    </source>
</evidence>
<dbReference type="NCBIfam" id="TIGR00233">
    <property type="entry name" value="trpS"/>
    <property type="match status" value="1"/>
</dbReference>
<dbReference type="CDD" id="cd00806">
    <property type="entry name" value="TrpRS_core"/>
    <property type="match status" value="1"/>
</dbReference>
<keyword evidence="19" id="KW-0342">GTP-binding</keyword>
<keyword evidence="17" id="KW-1133">Transmembrane helix</keyword>
<dbReference type="CDD" id="cd22209">
    <property type="entry name" value="EMC10"/>
    <property type="match status" value="1"/>
</dbReference>
<evidence type="ECO:0000256" key="13">
    <source>
        <dbReference type="ARBA" id="ARBA00022801"/>
    </source>
</evidence>
<dbReference type="GO" id="GO:0005741">
    <property type="term" value="C:mitochondrial outer membrane"/>
    <property type="evidence" value="ECO:0007669"/>
    <property type="project" value="UniProtKB-SubCell"/>
</dbReference>
<evidence type="ECO:0000256" key="10">
    <source>
        <dbReference type="ARBA" id="ARBA00022737"/>
    </source>
</evidence>
<keyword evidence="11" id="KW-0547">Nucleotide-binding</keyword>
<proteinExistence type="inferred from homology"/>
<accession>A0A2T9YQ43</accession>
<evidence type="ECO:0000256" key="19">
    <source>
        <dbReference type="ARBA" id="ARBA00023134"/>
    </source>
</evidence>
<evidence type="ECO:0000256" key="3">
    <source>
        <dbReference type="ARBA" id="ARBA00005594"/>
    </source>
</evidence>
<dbReference type="InterPro" id="IPR002305">
    <property type="entry name" value="aa-tRNA-synth_Ic"/>
</dbReference>
<dbReference type="PROSITE" id="PS51421">
    <property type="entry name" value="RAS"/>
    <property type="match status" value="1"/>
</dbReference>
<dbReference type="InterPro" id="IPR014729">
    <property type="entry name" value="Rossmann-like_a/b/a_fold"/>
</dbReference>
<reference evidence="26 27" key="1">
    <citation type="journal article" date="2018" name="MBio">
        <title>Comparative Genomics Reveals the Core Gene Toolbox for the Fungus-Insect Symbiosis.</title>
        <authorList>
            <person name="Wang Y."/>
            <person name="Stata M."/>
            <person name="Wang W."/>
            <person name="Stajich J.E."/>
            <person name="White M.M."/>
            <person name="Moncalvo J.M."/>
        </authorList>
    </citation>
    <scope>NUCLEOTIDE SEQUENCE [LARGE SCALE GENOMIC DNA]</scope>
    <source>
        <strain evidence="26 27">SWE-8-4</strain>
    </source>
</reference>
<evidence type="ECO:0000256" key="14">
    <source>
        <dbReference type="ARBA" id="ARBA00022837"/>
    </source>
</evidence>
<keyword evidence="18" id="KW-0496">Mitochondrion</keyword>
<dbReference type="EMBL" id="MBFR01000090">
    <property type="protein sequence ID" value="PVU94442.1"/>
    <property type="molecule type" value="Genomic_DNA"/>
</dbReference>
<evidence type="ECO:0000256" key="4">
    <source>
        <dbReference type="ARBA" id="ARBA00007981"/>
    </source>
</evidence>
<evidence type="ECO:0000256" key="15">
    <source>
        <dbReference type="ARBA" id="ARBA00022840"/>
    </source>
</evidence>
<dbReference type="Gene3D" id="1.10.238.10">
    <property type="entry name" value="EF-hand"/>
    <property type="match status" value="2"/>
</dbReference>
<feature type="region of interest" description="Disordered" evidence="24">
    <location>
        <begin position="1052"/>
        <end position="1075"/>
    </location>
</feature>
<dbReference type="FunFam" id="1.10.238.10:FF:000011">
    <property type="entry name" value="Mitochondrial Rho GTPase"/>
    <property type="match status" value="1"/>
</dbReference>
<evidence type="ECO:0000256" key="23">
    <source>
        <dbReference type="ARBA" id="ARBA00032646"/>
    </source>
</evidence>
<feature type="domain" description="Miro" evidence="25">
    <location>
        <begin position="617"/>
        <end position="784"/>
    </location>
</feature>
<dbReference type="SMART" id="SM00173">
    <property type="entry name" value="RAS"/>
    <property type="match status" value="1"/>
</dbReference>
<evidence type="ECO:0000256" key="20">
    <source>
        <dbReference type="ARBA" id="ARBA00023136"/>
    </source>
</evidence>
<dbReference type="PANTHER" id="PTHR43766:SF1">
    <property type="entry name" value="TRYPTOPHAN--TRNA LIGASE, MITOCHONDRIAL"/>
    <property type="match status" value="1"/>
</dbReference>
<dbReference type="Gene3D" id="3.40.50.620">
    <property type="entry name" value="HUPs"/>
    <property type="match status" value="1"/>
</dbReference>
<keyword evidence="27" id="KW-1185">Reference proteome</keyword>
<dbReference type="InterPro" id="IPR050203">
    <property type="entry name" value="Trp-tRNA_synthetase"/>
</dbReference>
<dbReference type="GO" id="GO:0005524">
    <property type="term" value="F:ATP binding"/>
    <property type="evidence" value="ECO:0007669"/>
    <property type="project" value="UniProtKB-KW"/>
</dbReference>
<evidence type="ECO:0000256" key="18">
    <source>
        <dbReference type="ARBA" id="ARBA00023128"/>
    </source>
</evidence>
<dbReference type="PROSITE" id="PS00018">
    <property type="entry name" value="EF_HAND_1"/>
    <property type="match status" value="1"/>
</dbReference>